<feature type="transmembrane region" description="Helical" evidence="1">
    <location>
        <begin position="80"/>
        <end position="101"/>
    </location>
</feature>
<evidence type="ECO:0000313" key="3">
    <source>
        <dbReference type="EMBL" id="NNM45438.1"/>
    </source>
</evidence>
<accession>A0A849HDE5</accession>
<keyword evidence="1" id="KW-0812">Transmembrane</keyword>
<feature type="domain" description="DUF4396" evidence="2">
    <location>
        <begin position="18"/>
        <end position="150"/>
    </location>
</feature>
<dbReference type="InterPro" id="IPR025509">
    <property type="entry name" value="DUF4396"/>
</dbReference>
<evidence type="ECO:0000256" key="1">
    <source>
        <dbReference type="SAM" id="Phobius"/>
    </source>
</evidence>
<keyword evidence="1" id="KW-0472">Membrane</keyword>
<dbReference type="EMBL" id="JABEPQ010000001">
    <property type="protein sequence ID" value="NNM45438.1"/>
    <property type="molecule type" value="Genomic_DNA"/>
</dbReference>
<dbReference type="AlphaFoldDB" id="A0A849HDE5"/>
<dbReference type="Proteomes" id="UP000588586">
    <property type="component" value="Unassembled WGS sequence"/>
</dbReference>
<feature type="transmembrane region" description="Helical" evidence="1">
    <location>
        <begin position="121"/>
        <end position="140"/>
    </location>
</feature>
<organism evidence="3 4">
    <name type="scientific">Knoellia koreensis</name>
    <dbReference type="NCBI Taxonomy" id="2730921"/>
    <lineage>
        <taxon>Bacteria</taxon>
        <taxon>Bacillati</taxon>
        <taxon>Actinomycetota</taxon>
        <taxon>Actinomycetes</taxon>
        <taxon>Micrococcales</taxon>
        <taxon>Intrasporangiaceae</taxon>
        <taxon>Knoellia</taxon>
    </lineage>
</organism>
<evidence type="ECO:0000313" key="4">
    <source>
        <dbReference type="Proteomes" id="UP000588586"/>
    </source>
</evidence>
<feature type="transmembrane region" description="Helical" evidence="1">
    <location>
        <begin position="48"/>
        <end position="68"/>
    </location>
</feature>
<protein>
    <submittedName>
        <fullName evidence="3">DUF4396 domain-containing protein</fullName>
    </submittedName>
</protein>
<gene>
    <name evidence="3" type="ORF">HJG52_05390</name>
</gene>
<dbReference type="RefSeq" id="WP_171242458.1">
    <property type="nucleotide sequence ID" value="NZ_JABEPQ010000001.1"/>
</dbReference>
<feature type="transmembrane region" description="Helical" evidence="1">
    <location>
        <begin position="21"/>
        <end position="42"/>
    </location>
</feature>
<dbReference type="Pfam" id="PF14342">
    <property type="entry name" value="DUF4396"/>
    <property type="match status" value="1"/>
</dbReference>
<reference evidence="3 4" key="1">
    <citation type="submission" date="2020-04" db="EMBL/GenBank/DDBJ databases">
        <title>Knoellia sp. isolate from air conditioner.</title>
        <authorList>
            <person name="Chea S."/>
            <person name="Kim D.-U."/>
        </authorList>
    </citation>
    <scope>NUCLEOTIDE SEQUENCE [LARGE SCALE GENOMIC DNA]</scope>
    <source>
        <strain evidence="3 4">DB2414S</strain>
    </source>
</reference>
<name>A0A849HDE5_9MICO</name>
<evidence type="ECO:0000259" key="2">
    <source>
        <dbReference type="Pfam" id="PF14342"/>
    </source>
</evidence>
<comment type="caution">
    <text evidence="3">The sequence shown here is derived from an EMBL/GenBank/DDBJ whole genome shotgun (WGS) entry which is preliminary data.</text>
</comment>
<keyword evidence="1" id="KW-1133">Transmembrane helix</keyword>
<proteinExistence type="predicted"/>
<keyword evidence="4" id="KW-1185">Reference proteome</keyword>
<sequence>MSEHNHHRTHGAPQATLWSQAVSATLHCLLGCSIGEVLGLAIGTALGWHNLATVVLSIALAFVFGYSLAMRPVMRAGLTFAAALPVAFASDTVSIAVMELVDNALMLVIPGAMDAGLSSGIFWGSLVVALAVAFVVTVPVNRWLIARGKGHAVMHQYHH</sequence>